<comment type="caution">
    <text evidence="1">The sequence shown here is derived from an EMBL/GenBank/DDBJ whole genome shotgun (WGS) entry which is preliminary data.</text>
</comment>
<evidence type="ECO:0000313" key="1">
    <source>
        <dbReference type="EMBL" id="EDU61597.1"/>
    </source>
</evidence>
<organism evidence="1 2">
    <name type="scientific">Providencia stuartii ATCC 25827</name>
    <dbReference type="NCBI Taxonomy" id="471874"/>
    <lineage>
        <taxon>Bacteria</taxon>
        <taxon>Pseudomonadati</taxon>
        <taxon>Pseudomonadota</taxon>
        <taxon>Gammaproteobacteria</taxon>
        <taxon>Enterobacterales</taxon>
        <taxon>Morganellaceae</taxon>
        <taxon>Providencia</taxon>
    </lineage>
</organism>
<accession>A0AA86YPC9</accession>
<reference evidence="2" key="2">
    <citation type="submission" date="2008-04" db="EMBL/GenBank/DDBJ databases">
        <title>Draft genome sequence of Providencia stuartii(ATCC 25827).</title>
        <authorList>
            <person name="Sudarsanam P."/>
            <person name="Ley R."/>
            <person name="Guruge J."/>
            <person name="Turnbaugh P.J."/>
            <person name="Mahowald M."/>
            <person name="Liep D."/>
            <person name="Gordon J."/>
        </authorList>
    </citation>
    <scope>NUCLEOTIDE SEQUENCE [LARGE SCALE GENOMIC DNA]</scope>
    <source>
        <strain evidence="2">ATCC 25827</strain>
    </source>
</reference>
<dbReference type="Proteomes" id="UP000004506">
    <property type="component" value="Unassembled WGS sequence"/>
</dbReference>
<dbReference type="AlphaFoldDB" id="A0AA86YPC9"/>
<protein>
    <submittedName>
        <fullName evidence="1">Uncharacterized protein</fullName>
    </submittedName>
</protein>
<gene>
    <name evidence="1" type="ORF">PROSTU_00486</name>
</gene>
<dbReference type="EMBL" id="ABJD02000047">
    <property type="protein sequence ID" value="EDU61597.1"/>
    <property type="molecule type" value="Genomic_DNA"/>
</dbReference>
<sequence>MRRVIILSELKLLKDMDEYTSHTDELFHVTVSQFIEPFNNNDKQ</sequence>
<reference evidence="1 2" key="3">
    <citation type="submission" date="2008-05" db="EMBL/GenBank/DDBJ databases">
        <authorList>
            <person name="Fulton L."/>
            <person name="Clifton S."/>
            <person name="Fulton B."/>
            <person name="Xu J."/>
            <person name="Minx P."/>
            <person name="Pepin K.H."/>
            <person name="Johnson M."/>
            <person name="Thiruvilangam P."/>
            <person name="Bhonagiri V."/>
            <person name="Nash W.E."/>
            <person name="Mardis E.R."/>
            <person name="Wilson R.K."/>
        </authorList>
    </citation>
    <scope>NUCLEOTIDE SEQUENCE [LARGE SCALE GENOMIC DNA]</scope>
    <source>
        <strain evidence="1 2">ATCC 25827</strain>
    </source>
</reference>
<reference evidence="2" key="1">
    <citation type="submission" date="2008-04" db="EMBL/GenBank/DDBJ databases">
        <title>Draft genome sequence of Providencia stuartii (ATCC 25827).</title>
        <authorList>
            <person name="Sudarsanam P."/>
            <person name="Ley R."/>
            <person name="Guruge J."/>
            <person name="Turnbaugh P.J."/>
            <person name="Mahowald M."/>
            <person name="Liep D."/>
            <person name="Gordon J."/>
        </authorList>
    </citation>
    <scope>NUCLEOTIDE SEQUENCE [LARGE SCALE GENOMIC DNA]</scope>
    <source>
        <strain evidence="2">ATCC 25827</strain>
    </source>
</reference>
<name>A0AA86YPC9_PROST</name>
<proteinExistence type="predicted"/>
<evidence type="ECO:0000313" key="2">
    <source>
        <dbReference type="Proteomes" id="UP000004506"/>
    </source>
</evidence>